<evidence type="ECO:0000256" key="2">
    <source>
        <dbReference type="ARBA" id="ARBA00022475"/>
    </source>
</evidence>
<keyword evidence="10" id="KW-1185">Reference proteome</keyword>
<dbReference type="Proteomes" id="UP000610746">
    <property type="component" value="Unassembled WGS sequence"/>
</dbReference>
<sequence length="596" mass="69603">MQKQPLVILLLSFILGILAQEFFGLSVNKVCIVLVLSALALIIFFTKNIKLLRFKNIFYVIIAFGLGVFMHFFQNQIPRFPKLEKEETLIFKLDKKLKSNDKNRKYEVIAWKSAAQKIADSLSFRSIIIIPKSEEELDFKNFYQATGFVSKIEPPQNDYQFNYQKYLQRKGIFYQTYLPKGFKKSSRKSLNFAEIIKQNRLELLQKIEKSSISYNTKELIKGIILADRTEMNSVTVSDFQKTGLVHILAISGTHIAIIFGLFYFIFIKIFPPRWRRLAIISSILFIWMFAVFIGLGSSVFRACLMLTIYFSYVILQRKTDFLHSISLAAFVILLFNVNQFFDVGFQLSFSAVLGIFWFNQPILQWFPKWQNKVLNLFKNIFSVTTSAQLGTLPLVLFYFHQYSWISILANLIILPAIEILIIGALFITILVAFGLKTFAIFNVYDSVSNFILKIIHWLSSFDFFLVQNIAMNIFEVAILCVFLYYLRFIFTKFNLKTILNLGYIFIFFLAVRVGLYFYFQQKEEIVTHQYYKQKIVSRKKNNSVVFYMKNNADEMNVKNFVVNPYLTSIRTSDFQIKKVPQSVDSIVLGNKKFEVK</sequence>
<dbReference type="NCBIfam" id="TIGR00360">
    <property type="entry name" value="ComEC_N-term"/>
    <property type="match status" value="1"/>
</dbReference>
<dbReference type="AlphaFoldDB" id="A0A8J8GB08"/>
<feature type="domain" description="ComEC/Rec2-related protein" evidence="7">
    <location>
        <begin position="224"/>
        <end position="488"/>
    </location>
</feature>
<keyword evidence="2" id="KW-1003">Cell membrane</keyword>
<evidence type="ECO:0000256" key="1">
    <source>
        <dbReference type="ARBA" id="ARBA00004651"/>
    </source>
</evidence>
<organism evidence="9 10">
    <name type="scientific">Frigoriflavimonas asaccharolytica</name>
    <dbReference type="NCBI Taxonomy" id="2735899"/>
    <lineage>
        <taxon>Bacteria</taxon>
        <taxon>Pseudomonadati</taxon>
        <taxon>Bacteroidota</taxon>
        <taxon>Flavobacteriia</taxon>
        <taxon>Flavobacteriales</taxon>
        <taxon>Weeksellaceae</taxon>
        <taxon>Frigoriflavimonas</taxon>
    </lineage>
</organism>
<evidence type="ECO:0000256" key="5">
    <source>
        <dbReference type="ARBA" id="ARBA00023136"/>
    </source>
</evidence>
<feature type="transmembrane region" description="Helical" evidence="6">
    <location>
        <begin position="411"/>
        <end position="444"/>
    </location>
</feature>
<evidence type="ECO:0000256" key="4">
    <source>
        <dbReference type="ARBA" id="ARBA00022989"/>
    </source>
</evidence>
<feature type="transmembrane region" description="Helical" evidence="6">
    <location>
        <begin position="498"/>
        <end position="519"/>
    </location>
</feature>
<feature type="transmembrane region" description="Helical" evidence="6">
    <location>
        <begin position="29"/>
        <end position="45"/>
    </location>
</feature>
<feature type="transmembrane region" description="Helical" evidence="6">
    <location>
        <begin position="243"/>
        <end position="265"/>
    </location>
</feature>
<evidence type="ECO:0000313" key="9">
    <source>
        <dbReference type="EMBL" id="NRS93920.1"/>
    </source>
</evidence>
<dbReference type="PANTHER" id="PTHR30619:SF1">
    <property type="entry name" value="RECOMBINATION PROTEIN 2"/>
    <property type="match status" value="1"/>
</dbReference>
<evidence type="ECO:0000256" key="6">
    <source>
        <dbReference type="SAM" id="Phobius"/>
    </source>
</evidence>
<dbReference type="InterPro" id="IPR052159">
    <property type="entry name" value="Competence_DNA_uptake"/>
</dbReference>
<dbReference type="RefSeq" id="WP_173780459.1">
    <property type="nucleotide sequence ID" value="NZ_JABSNO010000032.1"/>
</dbReference>
<name>A0A8J8GB08_9FLAO</name>
<evidence type="ECO:0000313" key="10">
    <source>
        <dbReference type="Proteomes" id="UP000610746"/>
    </source>
</evidence>
<feature type="transmembrane region" description="Helical" evidence="6">
    <location>
        <begin position="379"/>
        <end position="399"/>
    </location>
</feature>
<dbReference type="Pfam" id="PF03772">
    <property type="entry name" value="Competence"/>
    <property type="match status" value="1"/>
</dbReference>
<evidence type="ECO:0000256" key="3">
    <source>
        <dbReference type="ARBA" id="ARBA00022692"/>
    </source>
</evidence>
<feature type="transmembrane region" description="Helical" evidence="6">
    <location>
        <begin position="464"/>
        <end position="486"/>
    </location>
</feature>
<evidence type="ECO:0000259" key="8">
    <source>
        <dbReference type="Pfam" id="PF13567"/>
    </source>
</evidence>
<dbReference type="PANTHER" id="PTHR30619">
    <property type="entry name" value="DNA INTERNALIZATION/COMPETENCE PROTEIN COMEC/REC2"/>
    <property type="match status" value="1"/>
</dbReference>
<feature type="transmembrane region" description="Helical" evidence="6">
    <location>
        <begin position="327"/>
        <end position="359"/>
    </location>
</feature>
<dbReference type="EMBL" id="JABSNO010000032">
    <property type="protein sequence ID" value="NRS93920.1"/>
    <property type="molecule type" value="Genomic_DNA"/>
</dbReference>
<protein>
    <submittedName>
        <fullName evidence="9">Competence protein ComEC</fullName>
    </submittedName>
</protein>
<reference evidence="9" key="1">
    <citation type="submission" date="2020-05" db="EMBL/GenBank/DDBJ databases">
        <title>Genomic Encyclopedia of Type Strains, Phase IV (KMG-V): Genome sequencing to study the core and pangenomes of soil and plant-associated prokaryotes.</title>
        <authorList>
            <person name="Whitman W."/>
        </authorList>
    </citation>
    <scope>NUCLEOTIDE SEQUENCE</scope>
    <source>
        <strain evidence="9">16F</strain>
    </source>
</reference>
<comment type="subcellular location">
    <subcellularLocation>
        <location evidence="1">Cell membrane</location>
        <topology evidence="1">Multi-pass membrane protein</topology>
    </subcellularLocation>
</comment>
<feature type="transmembrane region" description="Helical" evidence="6">
    <location>
        <begin position="57"/>
        <end position="73"/>
    </location>
</feature>
<dbReference type="Pfam" id="PF13567">
    <property type="entry name" value="DUF4131"/>
    <property type="match status" value="1"/>
</dbReference>
<keyword evidence="5 6" id="KW-0472">Membrane</keyword>
<accession>A0A8J8GB08</accession>
<evidence type="ECO:0000259" key="7">
    <source>
        <dbReference type="Pfam" id="PF03772"/>
    </source>
</evidence>
<comment type="caution">
    <text evidence="9">The sequence shown here is derived from an EMBL/GenBank/DDBJ whole genome shotgun (WGS) entry which is preliminary data.</text>
</comment>
<keyword evidence="3 6" id="KW-0812">Transmembrane</keyword>
<dbReference type="GO" id="GO:0005886">
    <property type="term" value="C:plasma membrane"/>
    <property type="evidence" value="ECO:0007669"/>
    <property type="project" value="UniProtKB-SubCell"/>
</dbReference>
<dbReference type="InterPro" id="IPR004477">
    <property type="entry name" value="ComEC_N"/>
</dbReference>
<feature type="transmembrane region" description="Helical" evidence="6">
    <location>
        <begin position="277"/>
        <end position="293"/>
    </location>
</feature>
<dbReference type="InterPro" id="IPR025405">
    <property type="entry name" value="DUF4131"/>
</dbReference>
<gene>
    <name evidence="9" type="ORF">HNQ03_003012</name>
</gene>
<proteinExistence type="predicted"/>
<keyword evidence="4 6" id="KW-1133">Transmembrane helix</keyword>
<feature type="domain" description="DUF4131" evidence="8">
    <location>
        <begin position="25"/>
        <end position="181"/>
    </location>
</feature>